<name>A0A8H6L397_9LECA</name>
<gene>
    <name evidence="1" type="ORF">HO173_008088</name>
</gene>
<keyword evidence="2" id="KW-1185">Reference proteome</keyword>
<accession>A0A8H6L397</accession>
<proteinExistence type="predicted"/>
<dbReference type="EMBL" id="JACCJC010000034">
    <property type="protein sequence ID" value="KAF6233876.1"/>
    <property type="molecule type" value="Genomic_DNA"/>
</dbReference>
<dbReference type="AlphaFoldDB" id="A0A8H6L397"/>
<evidence type="ECO:0000313" key="2">
    <source>
        <dbReference type="Proteomes" id="UP000578531"/>
    </source>
</evidence>
<dbReference type="RefSeq" id="XP_037163285.1">
    <property type="nucleotide sequence ID" value="XM_037309988.1"/>
</dbReference>
<dbReference type="GeneID" id="59289744"/>
<comment type="caution">
    <text evidence="1">The sequence shown here is derived from an EMBL/GenBank/DDBJ whole genome shotgun (WGS) entry which is preliminary data.</text>
</comment>
<evidence type="ECO:0000313" key="1">
    <source>
        <dbReference type="EMBL" id="KAF6233876.1"/>
    </source>
</evidence>
<dbReference type="Proteomes" id="UP000578531">
    <property type="component" value="Unassembled WGS sequence"/>
</dbReference>
<sequence>MTAHLELQGGRNPRSWLILGFVGGSGTTATSTHSGKSNKVLYDRKGKGRQGFVGICGAGRMNVWEVG</sequence>
<protein>
    <submittedName>
        <fullName evidence="1">Uncharacterized protein</fullName>
    </submittedName>
</protein>
<organism evidence="1 2">
    <name type="scientific">Letharia columbiana</name>
    <dbReference type="NCBI Taxonomy" id="112416"/>
    <lineage>
        <taxon>Eukaryota</taxon>
        <taxon>Fungi</taxon>
        <taxon>Dikarya</taxon>
        <taxon>Ascomycota</taxon>
        <taxon>Pezizomycotina</taxon>
        <taxon>Lecanoromycetes</taxon>
        <taxon>OSLEUM clade</taxon>
        <taxon>Lecanoromycetidae</taxon>
        <taxon>Lecanorales</taxon>
        <taxon>Lecanorineae</taxon>
        <taxon>Parmeliaceae</taxon>
        <taxon>Letharia</taxon>
    </lineage>
</organism>
<reference evidence="1 2" key="1">
    <citation type="journal article" date="2020" name="Genomics">
        <title>Complete, high-quality genomes from long-read metagenomic sequencing of two wolf lichen thalli reveals enigmatic genome architecture.</title>
        <authorList>
            <person name="McKenzie S.K."/>
            <person name="Walston R.F."/>
            <person name="Allen J.L."/>
        </authorList>
    </citation>
    <scope>NUCLEOTIDE SEQUENCE [LARGE SCALE GENOMIC DNA]</scope>
    <source>
        <strain evidence="1">WasteWater2</strain>
    </source>
</reference>